<reference evidence="1 2" key="1">
    <citation type="submission" date="2023-02" db="EMBL/GenBank/DDBJ databases">
        <title>LHISI_Scaffold_Assembly.</title>
        <authorList>
            <person name="Stuart O.P."/>
            <person name="Cleave R."/>
            <person name="Magrath M.J.L."/>
            <person name="Mikheyev A.S."/>
        </authorList>
    </citation>
    <scope>NUCLEOTIDE SEQUENCE [LARGE SCALE GENOMIC DNA]</scope>
    <source>
        <strain evidence="1">Daus_M_001</strain>
        <tissue evidence="1">Leg muscle</tissue>
    </source>
</reference>
<organism evidence="1 2">
    <name type="scientific">Dryococelus australis</name>
    <dbReference type="NCBI Taxonomy" id="614101"/>
    <lineage>
        <taxon>Eukaryota</taxon>
        <taxon>Metazoa</taxon>
        <taxon>Ecdysozoa</taxon>
        <taxon>Arthropoda</taxon>
        <taxon>Hexapoda</taxon>
        <taxon>Insecta</taxon>
        <taxon>Pterygota</taxon>
        <taxon>Neoptera</taxon>
        <taxon>Polyneoptera</taxon>
        <taxon>Phasmatodea</taxon>
        <taxon>Verophasmatodea</taxon>
        <taxon>Anareolatae</taxon>
        <taxon>Phasmatidae</taxon>
        <taxon>Eurycanthinae</taxon>
        <taxon>Dryococelus</taxon>
    </lineage>
</organism>
<protein>
    <submittedName>
        <fullName evidence="1">Uncharacterized protein</fullName>
    </submittedName>
</protein>
<proteinExistence type="predicted"/>
<name>A0ABQ9GJ10_9NEOP</name>
<dbReference type="PANTHER" id="PTHR10773:SF19">
    <property type="match status" value="1"/>
</dbReference>
<evidence type="ECO:0000313" key="2">
    <source>
        <dbReference type="Proteomes" id="UP001159363"/>
    </source>
</evidence>
<accession>A0ABQ9GJ10</accession>
<comment type="caution">
    <text evidence="1">The sequence shown here is derived from an EMBL/GenBank/DDBJ whole genome shotgun (WGS) entry which is preliminary data.</text>
</comment>
<gene>
    <name evidence="1" type="ORF">PR048_028348</name>
</gene>
<sequence>MRDNRGREASANKYSEEKMALMRDHINSIPKYKSHYSRWESSKYYLPAHLNLTLVYEKHLERTDDPKCGFLNTTIKEETDLLRKEDLQKQLASHHKDADFAYEQKMTDKNLAKTNSVNTRYYMFDLQQCLPTPCLIKSVVFYYRQLRTFTLTMYDSTNSRTRCYMCHEAEDARGGNKIATCIYKQLVSLPPDVEHVILYSDTCGGQNKNSHVSAMFLTAIQNIQHLKTVDHKFMNTLSDEEPFKELSLVRRGAAKTTIEPKKCYTEQLPIPKKNKNDFISILVPLHHFYLGLESSLKIPDVLPDIEEFTNEH</sequence>
<dbReference type="EMBL" id="JARBHB010000012">
    <property type="protein sequence ID" value="KAJ8872008.1"/>
    <property type="molecule type" value="Genomic_DNA"/>
</dbReference>
<evidence type="ECO:0000313" key="1">
    <source>
        <dbReference type="EMBL" id="KAJ8872008.1"/>
    </source>
</evidence>
<dbReference type="Proteomes" id="UP001159363">
    <property type="component" value="Chromosome 11"/>
</dbReference>
<keyword evidence="2" id="KW-1185">Reference proteome</keyword>
<dbReference type="PANTHER" id="PTHR10773">
    <property type="entry name" value="DNA-DIRECTED RNA POLYMERASES I, II, AND III SUBUNIT RPABC2"/>
    <property type="match status" value="1"/>
</dbReference>